<dbReference type="Gene3D" id="3.40.630.30">
    <property type="match status" value="1"/>
</dbReference>
<keyword evidence="1" id="KW-0808">Transferase</keyword>
<keyword evidence="2" id="KW-0472">Membrane</keyword>
<dbReference type="PANTHER" id="PTHR13947">
    <property type="entry name" value="GNAT FAMILY N-ACETYLTRANSFERASE"/>
    <property type="match status" value="1"/>
</dbReference>
<dbReference type="OrthoDB" id="41532at2759"/>
<dbReference type="SUPFAM" id="SSF55729">
    <property type="entry name" value="Acyl-CoA N-acyltransferases (Nat)"/>
    <property type="match status" value="1"/>
</dbReference>
<dbReference type="Proteomes" id="UP000812440">
    <property type="component" value="Chromosome 1"/>
</dbReference>
<proteinExistence type="predicted"/>
<accession>A0A8T2KFE3</accession>
<dbReference type="InterPro" id="IPR050769">
    <property type="entry name" value="NAT_camello-type"/>
</dbReference>
<keyword evidence="2" id="KW-1133">Transmembrane helix</keyword>
<comment type="caution">
    <text evidence="4">The sequence shown here is derived from an EMBL/GenBank/DDBJ whole genome shotgun (WGS) entry which is preliminary data.</text>
</comment>
<evidence type="ECO:0000256" key="1">
    <source>
        <dbReference type="ARBA" id="ARBA00022679"/>
    </source>
</evidence>
<dbReference type="PROSITE" id="PS51186">
    <property type="entry name" value="GNAT"/>
    <property type="match status" value="1"/>
</dbReference>
<reference evidence="4" key="1">
    <citation type="thesis" date="2020" institute="ProQuest LLC" country="789 East Eisenhower Parkway, Ann Arbor, MI, USA">
        <title>Comparative Genomics and Chromosome Evolution.</title>
        <authorList>
            <person name="Mudd A.B."/>
        </authorList>
    </citation>
    <scope>NUCLEOTIDE SEQUENCE</scope>
    <source>
        <strain evidence="4">Female2</strain>
        <tissue evidence="4">Blood</tissue>
    </source>
</reference>
<keyword evidence="2" id="KW-0812">Transmembrane</keyword>
<evidence type="ECO:0000256" key="2">
    <source>
        <dbReference type="SAM" id="Phobius"/>
    </source>
</evidence>
<evidence type="ECO:0000313" key="4">
    <source>
        <dbReference type="EMBL" id="KAG8453351.1"/>
    </source>
</evidence>
<feature type="transmembrane region" description="Helical" evidence="2">
    <location>
        <begin position="61"/>
        <end position="82"/>
    </location>
</feature>
<dbReference type="PANTHER" id="PTHR13947:SF57">
    <property type="entry name" value="N-ACETYLTRANSFERASE CAMELLO-RELATED"/>
    <property type="match status" value="1"/>
</dbReference>
<name>A0A8T2KFE3_9PIPI</name>
<dbReference type="Pfam" id="PF00583">
    <property type="entry name" value="Acetyltransf_1"/>
    <property type="match status" value="1"/>
</dbReference>
<dbReference type="GO" id="GO:0008080">
    <property type="term" value="F:N-acetyltransferase activity"/>
    <property type="evidence" value="ECO:0007669"/>
    <property type="project" value="InterPro"/>
</dbReference>
<organism evidence="4 5">
    <name type="scientific">Hymenochirus boettgeri</name>
    <name type="common">Congo dwarf clawed frog</name>
    <dbReference type="NCBI Taxonomy" id="247094"/>
    <lineage>
        <taxon>Eukaryota</taxon>
        <taxon>Metazoa</taxon>
        <taxon>Chordata</taxon>
        <taxon>Craniata</taxon>
        <taxon>Vertebrata</taxon>
        <taxon>Euteleostomi</taxon>
        <taxon>Amphibia</taxon>
        <taxon>Batrachia</taxon>
        <taxon>Anura</taxon>
        <taxon>Pipoidea</taxon>
        <taxon>Pipidae</taxon>
        <taxon>Pipinae</taxon>
        <taxon>Hymenochirus</taxon>
    </lineage>
</organism>
<dbReference type="CDD" id="cd04301">
    <property type="entry name" value="NAT_SF"/>
    <property type="match status" value="1"/>
</dbReference>
<gene>
    <name evidence="4" type="ORF">GDO86_000112</name>
</gene>
<evidence type="ECO:0000259" key="3">
    <source>
        <dbReference type="PROSITE" id="PS51186"/>
    </source>
</evidence>
<evidence type="ECO:0000313" key="5">
    <source>
        <dbReference type="Proteomes" id="UP000812440"/>
    </source>
</evidence>
<feature type="domain" description="N-acetyltransferase" evidence="3">
    <location>
        <begin position="62"/>
        <end position="213"/>
    </location>
</feature>
<dbReference type="EMBL" id="JAACNH010000001">
    <property type="protein sequence ID" value="KAG8453351.1"/>
    <property type="molecule type" value="Genomic_DNA"/>
</dbReference>
<keyword evidence="5" id="KW-1185">Reference proteome</keyword>
<dbReference type="InterPro" id="IPR016181">
    <property type="entry name" value="Acyl_CoA_acyltransferase"/>
</dbReference>
<sequence length="230" mass="26476">MAVFSIRRYSSNDSDAVRMLFAQGMMGLLPTAYFYLLKLPQMQVTIFIPFIALYLVSKSYLLSFVGLAILMGVGWFILKLFFHKYVDKCHREDLKDIETFYVMSNNSCFWVAEINGKVIGMVGAKPTQNTKDELELRRLSVAVDHRMQGVAEALCMKVIGFAEQHGYKHVILNTSVIQPAARRLYERIGFENTNVKVPKFTNLSHFYYTYTILRRKQLPILDPKKPTGTH</sequence>
<dbReference type="InterPro" id="IPR000182">
    <property type="entry name" value="GNAT_dom"/>
</dbReference>
<protein>
    <recommendedName>
        <fullName evidence="3">N-acetyltransferase domain-containing protein</fullName>
    </recommendedName>
</protein>
<feature type="transmembrane region" description="Helical" evidence="2">
    <location>
        <begin position="33"/>
        <end position="55"/>
    </location>
</feature>
<dbReference type="AlphaFoldDB" id="A0A8T2KFE3"/>